<sequence>MIDETKIRKKTFKPEEIEDQPFPSKEIAKGVRGSLFNTVGRVILGIIKFGQ</sequence>
<dbReference type="EMBL" id="BARS01052519">
    <property type="protein sequence ID" value="GAG43272.1"/>
    <property type="molecule type" value="Genomic_DNA"/>
</dbReference>
<feature type="non-terminal residue" evidence="1">
    <location>
        <position position="51"/>
    </location>
</feature>
<reference evidence="1" key="1">
    <citation type="journal article" date="2014" name="Front. Microbiol.">
        <title>High frequency of phylogenetically diverse reductive dehalogenase-homologous genes in deep subseafloor sedimentary metagenomes.</title>
        <authorList>
            <person name="Kawai M."/>
            <person name="Futagami T."/>
            <person name="Toyoda A."/>
            <person name="Takaki Y."/>
            <person name="Nishi S."/>
            <person name="Hori S."/>
            <person name="Arai W."/>
            <person name="Tsubouchi T."/>
            <person name="Morono Y."/>
            <person name="Uchiyama I."/>
            <person name="Ito T."/>
            <person name="Fujiyama A."/>
            <person name="Inagaki F."/>
            <person name="Takami H."/>
        </authorList>
    </citation>
    <scope>NUCLEOTIDE SEQUENCE</scope>
    <source>
        <strain evidence="1">Expedition CK06-06</strain>
    </source>
</reference>
<gene>
    <name evidence="1" type="ORF">S01H1_78067</name>
</gene>
<dbReference type="AlphaFoldDB" id="X0Y7J9"/>
<accession>X0Y7J9</accession>
<proteinExistence type="predicted"/>
<evidence type="ECO:0000313" key="1">
    <source>
        <dbReference type="EMBL" id="GAG43272.1"/>
    </source>
</evidence>
<organism evidence="1">
    <name type="scientific">marine sediment metagenome</name>
    <dbReference type="NCBI Taxonomy" id="412755"/>
    <lineage>
        <taxon>unclassified sequences</taxon>
        <taxon>metagenomes</taxon>
        <taxon>ecological metagenomes</taxon>
    </lineage>
</organism>
<comment type="caution">
    <text evidence="1">The sequence shown here is derived from an EMBL/GenBank/DDBJ whole genome shotgun (WGS) entry which is preliminary data.</text>
</comment>
<protein>
    <submittedName>
        <fullName evidence="1">Uncharacterized protein</fullName>
    </submittedName>
</protein>
<name>X0Y7J9_9ZZZZ</name>